<name>A0A840EMM2_9FLAO</name>
<protein>
    <submittedName>
        <fullName evidence="3">Ribosome-associated protein</fullName>
    </submittedName>
</protein>
<sequence length="134" mass="15436">MNTEKLFKEVTYKAVLSGGPGGQHANKTSTKVILQWKVHDSAVFNDEQKERLQTKLKTRINKEGVLQLSSSATRSQHANKMLVNQEFVTVLEEALKKVKRRKKTKLPKAVKLKRLEQKKRHAEKKASRKNSRLF</sequence>
<dbReference type="GO" id="GO:0003747">
    <property type="term" value="F:translation release factor activity"/>
    <property type="evidence" value="ECO:0007669"/>
    <property type="project" value="InterPro"/>
</dbReference>
<dbReference type="EMBL" id="JACIFO010000006">
    <property type="protein sequence ID" value="MBB4119358.1"/>
    <property type="molecule type" value="Genomic_DNA"/>
</dbReference>
<dbReference type="Proteomes" id="UP000553034">
    <property type="component" value="Unassembled WGS sequence"/>
</dbReference>
<feature type="region of interest" description="Disordered" evidence="1">
    <location>
        <begin position="100"/>
        <end position="134"/>
    </location>
</feature>
<dbReference type="SUPFAM" id="SSF110916">
    <property type="entry name" value="Peptidyl-tRNA hydrolase domain-like"/>
    <property type="match status" value="1"/>
</dbReference>
<gene>
    <name evidence="3" type="ORF">GGR32_001656</name>
</gene>
<organism evidence="3 4">
    <name type="scientific">Mesonia hippocampi</name>
    <dbReference type="NCBI Taxonomy" id="1628250"/>
    <lineage>
        <taxon>Bacteria</taxon>
        <taxon>Pseudomonadati</taxon>
        <taxon>Bacteroidota</taxon>
        <taxon>Flavobacteriia</taxon>
        <taxon>Flavobacteriales</taxon>
        <taxon>Flavobacteriaceae</taxon>
        <taxon>Mesonia</taxon>
    </lineage>
</organism>
<dbReference type="Pfam" id="PF00472">
    <property type="entry name" value="RF-1"/>
    <property type="match status" value="1"/>
</dbReference>
<reference evidence="3 4" key="1">
    <citation type="submission" date="2020-08" db="EMBL/GenBank/DDBJ databases">
        <title>Genomic Encyclopedia of Type Strains, Phase IV (KMG-IV): sequencing the most valuable type-strain genomes for metagenomic binning, comparative biology and taxonomic classification.</title>
        <authorList>
            <person name="Goeker M."/>
        </authorList>
    </citation>
    <scope>NUCLEOTIDE SEQUENCE [LARGE SCALE GENOMIC DNA]</scope>
    <source>
        <strain evidence="3 4">DSM 29568</strain>
    </source>
</reference>
<dbReference type="PANTHER" id="PTHR47814:SF1">
    <property type="entry name" value="PEPTIDYL-TRNA HYDROLASE ARFB"/>
    <property type="match status" value="1"/>
</dbReference>
<feature type="domain" description="Prokaryotic-type class I peptide chain release factors" evidence="2">
    <location>
        <begin position="8"/>
        <end position="126"/>
    </location>
</feature>
<keyword evidence="4" id="KW-1185">Reference proteome</keyword>
<dbReference type="GO" id="GO:0072344">
    <property type="term" value="P:rescue of stalled ribosome"/>
    <property type="evidence" value="ECO:0007669"/>
    <property type="project" value="TreeGrafter"/>
</dbReference>
<dbReference type="AlphaFoldDB" id="A0A840EMM2"/>
<dbReference type="NCBIfam" id="NF006718">
    <property type="entry name" value="PRK09256.1"/>
    <property type="match status" value="1"/>
</dbReference>
<accession>A0A840EMM2</accession>
<evidence type="ECO:0000313" key="4">
    <source>
        <dbReference type="Proteomes" id="UP000553034"/>
    </source>
</evidence>
<comment type="caution">
    <text evidence="3">The sequence shown here is derived from an EMBL/GenBank/DDBJ whole genome shotgun (WGS) entry which is preliminary data.</text>
</comment>
<evidence type="ECO:0000256" key="1">
    <source>
        <dbReference type="SAM" id="MobiDB-lite"/>
    </source>
</evidence>
<dbReference type="RefSeq" id="WP_183477713.1">
    <property type="nucleotide sequence ID" value="NZ_JACIFO010000006.1"/>
</dbReference>
<evidence type="ECO:0000259" key="2">
    <source>
        <dbReference type="Pfam" id="PF00472"/>
    </source>
</evidence>
<dbReference type="PANTHER" id="PTHR47814">
    <property type="entry name" value="PEPTIDYL-TRNA HYDROLASE ARFB"/>
    <property type="match status" value="1"/>
</dbReference>
<dbReference type="InterPro" id="IPR000352">
    <property type="entry name" value="Pep_chain_release_fac_I"/>
</dbReference>
<dbReference type="Gene3D" id="3.30.160.20">
    <property type="match status" value="1"/>
</dbReference>
<proteinExistence type="predicted"/>
<dbReference type="GO" id="GO:0043022">
    <property type="term" value="F:ribosome binding"/>
    <property type="evidence" value="ECO:0007669"/>
    <property type="project" value="TreeGrafter"/>
</dbReference>
<dbReference type="GO" id="GO:0004045">
    <property type="term" value="F:peptidyl-tRNA hydrolase activity"/>
    <property type="evidence" value="ECO:0007669"/>
    <property type="project" value="TreeGrafter"/>
</dbReference>
<evidence type="ECO:0000313" key="3">
    <source>
        <dbReference type="EMBL" id="MBB4119358.1"/>
    </source>
</evidence>